<evidence type="ECO:0000313" key="2">
    <source>
        <dbReference type="EMBL" id="GMT06426.1"/>
    </source>
</evidence>
<organism evidence="2 3">
    <name type="scientific">Pristionchus entomophagus</name>
    <dbReference type="NCBI Taxonomy" id="358040"/>
    <lineage>
        <taxon>Eukaryota</taxon>
        <taxon>Metazoa</taxon>
        <taxon>Ecdysozoa</taxon>
        <taxon>Nematoda</taxon>
        <taxon>Chromadorea</taxon>
        <taxon>Rhabditida</taxon>
        <taxon>Rhabditina</taxon>
        <taxon>Diplogasteromorpha</taxon>
        <taxon>Diplogasteroidea</taxon>
        <taxon>Neodiplogasteridae</taxon>
        <taxon>Pristionchus</taxon>
    </lineage>
</organism>
<evidence type="ECO:0000313" key="3">
    <source>
        <dbReference type="Proteomes" id="UP001432027"/>
    </source>
</evidence>
<reference evidence="2" key="1">
    <citation type="submission" date="2023-10" db="EMBL/GenBank/DDBJ databases">
        <title>Genome assembly of Pristionchus species.</title>
        <authorList>
            <person name="Yoshida K."/>
            <person name="Sommer R.J."/>
        </authorList>
    </citation>
    <scope>NUCLEOTIDE SEQUENCE</scope>
    <source>
        <strain evidence="2">RS0144</strain>
    </source>
</reference>
<dbReference type="AlphaFoldDB" id="A0AAV5UIX1"/>
<proteinExistence type="predicted"/>
<dbReference type="Gene3D" id="3.40.50.1820">
    <property type="entry name" value="alpha/beta hydrolase"/>
    <property type="match status" value="1"/>
</dbReference>
<evidence type="ECO:0008006" key="4">
    <source>
        <dbReference type="Google" id="ProtNLM"/>
    </source>
</evidence>
<feature type="chain" id="PRO_5043405884" description="Lipase" evidence="1">
    <location>
        <begin position="27"/>
        <end position="340"/>
    </location>
</feature>
<dbReference type="FunFam" id="3.40.50.1820:FF:000191">
    <property type="entry name" value="LIPaSe related"/>
    <property type="match status" value="1"/>
</dbReference>
<dbReference type="EMBL" id="BTSX01000006">
    <property type="protein sequence ID" value="GMT06426.1"/>
    <property type="molecule type" value="Genomic_DNA"/>
</dbReference>
<comment type="caution">
    <text evidence="2">The sequence shown here is derived from an EMBL/GenBank/DDBJ whole genome shotgun (WGS) entry which is preliminary data.</text>
</comment>
<dbReference type="PANTHER" id="PTHR32015:SF9">
    <property type="entry name" value="LIPASE RELATED-RELATED"/>
    <property type="match status" value="1"/>
</dbReference>
<keyword evidence="3" id="KW-1185">Reference proteome</keyword>
<sequence>KLDTSTTTMATTVLLVLIALVAAAAAAIHGPFTEDFIKFLEKSPGRNEYSLSTYKEYGSSGTFGGRTTRDEKVTEQPVLFVHGNADSALHHSDLASGWTKSVDHFKGHRYSGAALYGLTYGGRDINMALQSTISCRNLLGLRRFIEAIVEYTEAEKIDVIAHSMGVTLARKAIKGGQVHLSGESCDLGEPISDRIDAFVAISGANYGMCMCLVAGIDGMPACGQKGYAPGTCGRREASMADCMDETDECEGEDYAGVLKAVNGDEEKEAYFVASIYSNDDAVLGKNNLVWGKKTSVVPGSDLTHAYQDLDHFQTKDKTVRDQLSLVSKHSLHASRANRHL</sequence>
<dbReference type="Proteomes" id="UP001432027">
    <property type="component" value="Unassembled WGS sequence"/>
</dbReference>
<accession>A0AAV5UIX1</accession>
<dbReference type="SUPFAM" id="SSF53474">
    <property type="entry name" value="alpha/beta-Hydrolases"/>
    <property type="match status" value="1"/>
</dbReference>
<dbReference type="GO" id="GO:0016298">
    <property type="term" value="F:lipase activity"/>
    <property type="evidence" value="ECO:0007669"/>
    <property type="project" value="TreeGrafter"/>
</dbReference>
<evidence type="ECO:0000256" key="1">
    <source>
        <dbReference type="SAM" id="SignalP"/>
    </source>
</evidence>
<dbReference type="InterPro" id="IPR002918">
    <property type="entry name" value="Lipase_EstA/Esterase_EstB"/>
</dbReference>
<dbReference type="GO" id="GO:0016042">
    <property type="term" value="P:lipid catabolic process"/>
    <property type="evidence" value="ECO:0007669"/>
    <property type="project" value="InterPro"/>
</dbReference>
<name>A0AAV5UIX1_9BILA</name>
<dbReference type="InterPro" id="IPR029058">
    <property type="entry name" value="AB_hydrolase_fold"/>
</dbReference>
<feature type="signal peptide" evidence="1">
    <location>
        <begin position="1"/>
        <end position="26"/>
    </location>
</feature>
<gene>
    <name evidence="2" type="ORF">PENTCL1PPCAC_28600</name>
</gene>
<keyword evidence="1" id="KW-0732">Signal</keyword>
<dbReference type="PANTHER" id="PTHR32015">
    <property type="entry name" value="FASTING INDUCED LIPASE"/>
    <property type="match status" value="1"/>
</dbReference>
<protein>
    <recommendedName>
        <fullName evidence="4">Lipase</fullName>
    </recommendedName>
</protein>
<feature type="non-terminal residue" evidence="2">
    <location>
        <position position="1"/>
    </location>
</feature>
<dbReference type="Pfam" id="PF01674">
    <property type="entry name" value="Lipase_2"/>
    <property type="match status" value="1"/>
</dbReference>